<feature type="chain" id="PRO_5001994204" evidence="1">
    <location>
        <begin position="21"/>
        <end position="139"/>
    </location>
</feature>
<keyword evidence="2" id="KW-0347">Helicase</keyword>
<keyword evidence="2" id="KW-0067">ATP-binding</keyword>
<dbReference type="AlphaFoldDB" id="A0A0A1WUP9"/>
<accession>A0A0A1WUP9</accession>
<gene>
    <name evidence="2" type="primary">DBP6</name>
    <name evidence="2" type="ORF">g.10136</name>
</gene>
<dbReference type="GO" id="GO:0004386">
    <property type="term" value="F:helicase activity"/>
    <property type="evidence" value="ECO:0007669"/>
    <property type="project" value="UniProtKB-KW"/>
</dbReference>
<proteinExistence type="predicted"/>
<keyword evidence="1" id="KW-0732">Signal</keyword>
<evidence type="ECO:0000313" key="2">
    <source>
        <dbReference type="EMBL" id="JAD02774.1"/>
    </source>
</evidence>
<dbReference type="EMBL" id="GBXI01011518">
    <property type="protein sequence ID" value="JAD02774.1"/>
    <property type="molecule type" value="Transcribed_RNA"/>
</dbReference>
<keyword evidence="2" id="KW-0547">Nucleotide-binding</keyword>
<keyword evidence="2" id="KW-0378">Hydrolase</keyword>
<name>A0A0A1WUP9_ZEUCU</name>
<reference evidence="2" key="2">
    <citation type="journal article" date="2015" name="Gigascience">
        <title>Reconstructing a comprehensive transcriptome assembly of a white-pupal translocated strain of the pest fruit fly Bactrocera cucurbitae.</title>
        <authorList>
            <person name="Sim S.B."/>
            <person name="Calla B."/>
            <person name="Hall B."/>
            <person name="DeRego T."/>
            <person name="Geib S.M."/>
        </authorList>
    </citation>
    <scope>NUCLEOTIDE SEQUENCE</scope>
</reference>
<protein>
    <submittedName>
        <fullName evidence="2">ATP-dependent RNA helicase DBP6</fullName>
    </submittedName>
</protein>
<organism evidence="2">
    <name type="scientific">Zeugodacus cucurbitae</name>
    <name type="common">Melon fruit fly</name>
    <name type="synonym">Bactrocera cucurbitae</name>
    <dbReference type="NCBI Taxonomy" id="28588"/>
    <lineage>
        <taxon>Eukaryota</taxon>
        <taxon>Metazoa</taxon>
        <taxon>Ecdysozoa</taxon>
        <taxon>Arthropoda</taxon>
        <taxon>Hexapoda</taxon>
        <taxon>Insecta</taxon>
        <taxon>Pterygota</taxon>
        <taxon>Neoptera</taxon>
        <taxon>Endopterygota</taxon>
        <taxon>Diptera</taxon>
        <taxon>Brachycera</taxon>
        <taxon>Muscomorpha</taxon>
        <taxon>Tephritoidea</taxon>
        <taxon>Tephritidae</taxon>
        <taxon>Zeugodacus</taxon>
        <taxon>Zeugodacus</taxon>
    </lineage>
</organism>
<evidence type="ECO:0000256" key="1">
    <source>
        <dbReference type="SAM" id="SignalP"/>
    </source>
</evidence>
<feature type="signal peptide" evidence="1">
    <location>
        <begin position="1"/>
        <end position="20"/>
    </location>
</feature>
<sequence>MKFATTFALLAALLIGASEAFVLRDKPVVIISHDGKITKIPFNELPECYHKLQTQLEEYVTKEQVTTEQMTQCFATIVDISECFDKYNSILNNITQRITVVSQKIDVCLLDAIQPAAAATNSTTPHFSVKTTKTTTPRS</sequence>
<reference evidence="2" key="1">
    <citation type="submission" date="2014-11" db="EMBL/GenBank/DDBJ databases">
        <authorList>
            <person name="Geib S."/>
        </authorList>
    </citation>
    <scope>NUCLEOTIDE SEQUENCE</scope>
</reference>